<dbReference type="STRING" id="1280953.HOC_05503"/>
<name>A0A059G9B0_9PROT</name>
<reference evidence="2 3" key="1">
    <citation type="journal article" date="2014" name="Antonie Van Leeuwenhoek">
        <title>Hyphomonas beringensis sp. nov. and Hyphomonas chukchiensis sp. nov., isolated from surface seawater of the Bering Sea and Chukchi Sea.</title>
        <authorList>
            <person name="Li C."/>
            <person name="Lai Q."/>
            <person name="Li G."/>
            <person name="Dong C."/>
            <person name="Wang J."/>
            <person name="Liao Y."/>
            <person name="Shao Z."/>
        </authorList>
    </citation>
    <scope>NUCLEOTIDE SEQUENCE [LARGE SCALE GENOMIC DNA]</scope>
    <source>
        <strain evidence="2 3">SCH89</strain>
    </source>
</reference>
<organism evidence="2 3">
    <name type="scientific">Hyphomonas oceanitis SCH89</name>
    <dbReference type="NCBI Taxonomy" id="1280953"/>
    <lineage>
        <taxon>Bacteria</taxon>
        <taxon>Pseudomonadati</taxon>
        <taxon>Pseudomonadota</taxon>
        <taxon>Alphaproteobacteria</taxon>
        <taxon>Hyphomonadales</taxon>
        <taxon>Hyphomonadaceae</taxon>
        <taxon>Hyphomonas</taxon>
    </lineage>
</organism>
<evidence type="ECO:0000256" key="1">
    <source>
        <dbReference type="SAM" id="Phobius"/>
    </source>
</evidence>
<sequence>MNRFFKALVPTILLAELAVITSATAVWALMSELHAGKYLIMGAEVVDMVGAAFLAAVIFRLAWRAEGRMNAEVPVTTE</sequence>
<dbReference type="Proteomes" id="UP000024942">
    <property type="component" value="Unassembled WGS sequence"/>
</dbReference>
<proteinExistence type="predicted"/>
<keyword evidence="1" id="KW-0812">Transmembrane</keyword>
<dbReference type="AlphaFoldDB" id="A0A059G9B0"/>
<keyword evidence="1" id="KW-0472">Membrane</keyword>
<gene>
    <name evidence="2" type="ORF">HOC_05503</name>
</gene>
<dbReference type="PATRIC" id="fig|1280953.3.peg.1107"/>
<keyword evidence="1" id="KW-1133">Transmembrane helix</keyword>
<dbReference type="RefSeq" id="WP_035536560.1">
    <property type="nucleotide sequence ID" value="NZ_ARYL01000006.1"/>
</dbReference>
<feature type="transmembrane region" description="Helical" evidence="1">
    <location>
        <begin position="38"/>
        <end position="59"/>
    </location>
</feature>
<evidence type="ECO:0000313" key="2">
    <source>
        <dbReference type="EMBL" id="KDA03314.1"/>
    </source>
</evidence>
<evidence type="ECO:0000313" key="3">
    <source>
        <dbReference type="Proteomes" id="UP000024942"/>
    </source>
</evidence>
<dbReference type="OrthoDB" id="7620104at2"/>
<comment type="caution">
    <text evidence="2">The sequence shown here is derived from an EMBL/GenBank/DDBJ whole genome shotgun (WGS) entry which is preliminary data.</text>
</comment>
<accession>A0A059G9B0</accession>
<protein>
    <submittedName>
        <fullName evidence="2">Uncharacterized protein</fullName>
    </submittedName>
</protein>
<keyword evidence="3" id="KW-1185">Reference proteome</keyword>
<dbReference type="EMBL" id="ARYL01000006">
    <property type="protein sequence ID" value="KDA03314.1"/>
    <property type="molecule type" value="Genomic_DNA"/>
</dbReference>